<dbReference type="Proteomes" id="UP000275078">
    <property type="component" value="Unassembled WGS sequence"/>
</dbReference>
<keyword evidence="2" id="KW-0732">Signal</keyword>
<organism evidence="3 4">
    <name type="scientific">Ascobolus immersus RN42</name>
    <dbReference type="NCBI Taxonomy" id="1160509"/>
    <lineage>
        <taxon>Eukaryota</taxon>
        <taxon>Fungi</taxon>
        <taxon>Dikarya</taxon>
        <taxon>Ascomycota</taxon>
        <taxon>Pezizomycotina</taxon>
        <taxon>Pezizomycetes</taxon>
        <taxon>Pezizales</taxon>
        <taxon>Ascobolaceae</taxon>
        <taxon>Ascobolus</taxon>
    </lineage>
</organism>
<reference evidence="3 4" key="1">
    <citation type="journal article" date="2018" name="Nat. Ecol. Evol.">
        <title>Pezizomycetes genomes reveal the molecular basis of ectomycorrhizal truffle lifestyle.</title>
        <authorList>
            <person name="Murat C."/>
            <person name="Payen T."/>
            <person name="Noel B."/>
            <person name="Kuo A."/>
            <person name="Morin E."/>
            <person name="Chen J."/>
            <person name="Kohler A."/>
            <person name="Krizsan K."/>
            <person name="Balestrini R."/>
            <person name="Da Silva C."/>
            <person name="Montanini B."/>
            <person name="Hainaut M."/>
            <person name="Levati E."/>
            <person name="Barry K.W."/>
            <person name="Belfiori B."/>
            <person name="Cichocki N."/>
            <person name="Clum A."/>
            <person name="Dockter R.B."/>
            <person name="Fauchery L."/>
            <person name="Guy J."/>
            <person name="Iotti M."/>
            <person name="Le Tacon F."/>
            <person name="Lindquist E.A."/>
            <person name="Lipzen A."/>
            <person name="Malagnac F."/>
            <person name="Mello A."/>
            <person name="Molinier V."/>
            <person name="Miyauchi S."/>
            <person name="Poulain J."/>
            <person name="Riccioni C."/>
            <person name="Rubini A."/>
            <person name="Sitrit Y."/>
            <person name="Splivallo R."/>
            <person name="Traeger S."/>
            <person name="Wang M."/>
            <person name="Zifcakova L."/>
            <person name="Wipf D."/>
            <person name="Zambonelli A."/>
            <person name="Paolocci F."/>
            <person name="Nowrousian M."/>
            <person name="Ottonello S."/>
            <person name="Baldrian P."/>
            <person name="Spatafora J.W."/>
            <person name="Henrissat B."/>
            <person name="Nagy L.G."/>
            <person name="Aury J.M."/>
            <person name="Wincker P."/>
            <person name="Grigoriev I.V."/>
            <person name="Bonfante P."/>
            <person name="Martin F.M."/>
        </authorList>
    </citation>
    <scope>NUCLEOTIDE SEQUENCE [LARGE SCALE GENOMIC DNA]</scope>
    <source>
        <strain evidence="3 4">RN42</strain>
    </source>
</reference>
<feature type="region of interest" description="Disordered" evidence="1">
    <location>
        <begin position="1149"/>
        <end position="1189"/>
    </location>
</feature>
<feature type="region of interest" description="Disordered" evidence="1">
    <location>
        <begin position="304"/>
        <end position="458"/>
    </location>
</feature>
<accession>A0A3N4HQ73</accession>
<dbReference type="AlphaFoldDB" id="A0A3N4HQ73"/>
<feature type="chain" id="PRO_5017980142" evidence="2">
    <location>
        <begin position="17"/>
        <end position="1189"/>
    </location>
</feature>
<gene>
    <name evidence="3" type="ORF">BJ508DRAFT_12177</name>
</gene>
<protein>
    <submittedName>
        <fullName evidence="3">Uncharacterized protein</fullName>
    </submittedName>
</protein>
<sequence>MLRFLLVFIMKRPTLLLSVPFLVSLFVDNAASIPLAQNAENIKRDLASDAESAEQTPEKCAALVASTLCFGAGPVIIPQQVAETLPIQSRDLPIHQRLYKRILGDWEWYDSVPNSILSTPSISRYGVRQLGDLDGGRRTRKHAFRKERFTSSGSSESGSDIEVIDDCICTREELEFGLCTCTDELLTPGEVYTTYPSTTIVFPTTTYILPTFTTISTGTPTLPSGTYIFTSSDIETVTSVPPATTDVDEPAPTATAEPVEPTETPTVPCGCTNDCKINGGEICPQFCDPKYLCPGDEEGDAPVLRKRGDDHGHDDGDSAYLSDSDLNDHYEPGSGNDQESYGSGHEDNYGSGHEDNYGSGHEDNDGSGHEDNYGSGPEDNYGPSEDSYGTPEPMYGQSDDSYAMGPPLSYGPPPSYGAPSQGSSQSQQQQSDQSHSKGGQKGIKHIPKAPKAPKIKAQGVVSDIIHQRLKEEKKGHKSPSEEIAHRLHGYKSHPAANSAPRHGHVERDYVRDEKVTVEVDHGDSRTKTTIEKPAGYGSFAKTTSKFDDGPRAGGFVLDNKRTYTNGRLVEDTRIDMPTMQLLTVEDYENSAGTGVSPLGLVHPANPTQAAAILGETPTHNVVFDFDQNNRMTTDRITLTGPGSGYSNSGYDSDGDGYESEFMLLAQAFPDDFQYRSKPKLRERIQVQRRPVIHSSPVIIEETTIITKPSCDHGCSSCDHGCSSHGDVTIIDRPSCPYADEHDCSSHQDVILVEEKNECPYKDEHDCSSHEEVIIGEPVIVDKHIDHVEIGKPIIINANHAHSSIIHGDEECPHKAKHEPCPYEAAGLLCPHVSRHVDVAAHKVEIGEPVIVKTEEVHEHEPIIVKTEKVHEIEHHDDHDCIYKKYNNPCPDEVAGRPCSHTKIFVSEPRVEVGEPIIVKTEGHHEYEHEHVHEPVIVKTEGHHEYEHVHEPVIVKSEPVIVTEGHHEYEHHQEPVIVKSEPVIVKSEPIFVEPVVVKSEPIIVKTEEVHEYDYEVRKEPIIIETEVKEYEHHDHGHHHGHDHDDCPFKKSGHSCPDEDAGRSCTHHTVVKAEVVTIEDVQKVHEIHEHHPDFSDSDSDSDEEWHNVPARHLEVEIDHDEAEFRNHDHDKHDIDQHIKLGDDDAKDGAIKVFAHQEEKHEAKEEHHHEMDKYDSDSDSDGPEPVVVMSPW</sequence>
<feature type="compositionally biased region" description="Low complexity" evidence="1">
    <location>
        <begin position="417"/>
        <end position="437"/>
    </location>
</feature>
<feature type="compositionally biased region" description="Basic and acidic residues" evidence="1">
    <location>
        <begin position="306"/>
        <end position="316"/>
    </location>
</feature>
<feature type="signal peptide" evidence="2">
    <location>
        <begin position="1"/>
        <end position="16"/>
    </location>
</feature>
<feature type="compositionally biased region" description="Basic and acidic residues" evidence="1">
    <location>
        <begin position="1149"/>
        <end position="1173"/>
    </location>
</feature>
<evidence type="ECO:0000313" key="4">
    <source>
        <dbReference type="Proteomes" id="UP000275078"/>
    </source>
</evidence>
<dbReference type="EMBL" id="ML119753">
    <property type="protein sequence ID" value="RPA75975.1"/>
    <property type="molecule type" value="Genomic_DNA"/>
</dbReference>
<proteinExistence type="predicted"/>
<feature type="region of interest" description="Disordered" evidence="1">
    <location>
        <begin position="241"/>
        <end position="265"/>
    </location>
</feature>
<evidence type="ECO:0000256" key="2">
    <source>
        <dbReference type="SAM" id="SignalP"/>
    </source>
</evidence>
<feature type="compositionally biased region" description="Basic residues" evidence="1">
    <location>
        <begin position="442"/>
        <end position="454"/>
    </location>
</feature>
<evidence type="ECO:0000256" key="1">
    <source>
        <dbReference type="SAM" id="MobiDB-lite"/>
    </source>
</evidence>
<dbReference type="STRING" id="1160509.A0A3N4HQ73"/>
<evidence type="ECO:0000313" key="3">
    <source>
        <dbReference type="EMBL" id="RPA75975.1"/>
    </source>
</evidence>
<name>A0A3N4HQ73_ASCIM</name>
<feature type="compositionally biased region" description="Low complexity" evidence="1">
    <location>
        <begin position="250"/>
        <end position="265"/>
    </location>
</feature>
<keyword evidence="4" id="KW-1185">Reference proteome</keyword>
<feature type="compositionally biased region" description="Basic and acidic residues" evidence="1">
    <location>
        <begin position="344"/>
        <end position="372"/>
    </location>
</feature>